<keyword evidence="12" id="KW-1185">Reference proteome</keyword>
<dbReference type="GO" id="GO:0005829">
    <property type="term" value="C:cytosol"/>
    <property type="evidence" value="ECO:0007669"/>
    <property type="project" value="TreeGrafter"/>
</dbReference>
<dbReference type="GO" id="GO:0042803">
    <property type="term" value="F:protein homodimerization activity"/>
    <property type="evidence" value="ECO:0007669"/>
    <property type="project" value="UniProtKB-ARBA"/>
</dbReference>
<dbReference type="InterPro" id="IPR020622">
    <property type="entry name" value="Ala_racemase_pyridoxalP-BS"/>
</dbReference>
<dbReference type="FunFam" id="3.20.20.10:FF:000002">
    <property type="entry name" value="Alanine racemase"/>
    <property type="match status" value="1"/>
</dbReference>
<feature type="binding site" evidence="7 9">
    <location>
        <position position="301"/>
    </location>
    <ligand>
        <name>substrate</name>
    </ligand>
</feature>
<evidence type="ECO:0000256" key="2">
    <source>
        <dbReference type="ARBA" id="ARBA00001933"/>
    </source>
</evidence>
<evidence type="ECO:0000256" key="6">
    <source>
        <dbReference type="ARBA" id="ARBA00023235"/>
    </source>
</evidence>
<comment type="function">
    <text evidence="7">Catalyzes the interconversion of L-alanine and D-alanine. May also act on other amino acids.</text>
</comment>
<dbReference type="UniPathway" id="UPA00042">
    <property type="reaction ID" value="UER00497"/>
</dbReference>
<comment type="cofactor">
    <cofactor evidence="2 7 8">
        <name>pyridoxal 5'-phosphate</name>
        <dbReference type="ChEBI" id="CHEBI:597326"/>
    </cofactor>
</comment>
<dbReference type="HAMAP" id="MF_01201">
    <property type="entry name" value="Ala_racemase"/>
    <property type="match status" value="1"/>
</dbReference>
<dbReference type="RefSeq" id="WP_039186421.1">
    <property type="nucleotide sequence ID" value="NZ_CAUFSP010000007.1"/>
</dbReference>
<comment type="caution">
    <text evidence="11">The sequence shown here is derived from an EMBL/GenBank/DDBJ whole genome shotgun (WGS) entry which is preliminary data.</text>
</comment>
<dbReference type="Pfam" id="PF01168">
    <property type="entry name" value="Ala_racemase_N"/>
    <property type="match status" value="1"/>
</dbReference>
<dbReference type="GO" id="GO:0030170">
    <property type="term" value="F:pyridoxal phosphate binding"/>
    <property type="evidence" value="ECO:0007669"/>
    <property type="project" value="UniProtKB-UniRule"/>
</dbReference>
<keyword evidence="6 7" id="KW-0413">Isomerase</keyword>
<dbReference type="OrthoDB" id="9813814at2"/>
<evidence type="ECO:0000256" key="3">
    <source>
        <dbReference type="ARBA" id="ARBA00007880"/>
    </source>
</evidence>
<dbReference type="InterPro" id="IPR000821">
    <property type="entry name" value="Ala_racemase"/>
</dbReference>
<organism evidence="11 12">
    <name type="scientific">Hafnia paralvei</name>
    <dbReference type="NCBI Taxonomy" id="546367"/>
    <lineage>
        <taxon>Bacteria</taxon>
        <taxon>Pseudomonadati</taxon>
        <taxon>Pseudomonadota</taxon>
        <taxon>Gammaproteobacteria</taxon>
        <taxon>Enterobacterales</taxon>
        <taxon>Hafniaceae</taxon>
        <taxon>Hafnia</taxon>
    </lineage>
</organism>
<dbReference type="InterPro" id="IPR011079">
    <property type="entry name" value="Ala_racemase_C"/>
</dbReference>
<dbReference type="InterPro" id="IPR009006">
    <property type="entry name" value="Ala_racemase/Decarboxylase_C"/>
</dbReference>
<evidence type="ECO:0000256" key="9">
    <source>
        <dbReference type="PIRSR" id="PIRSR600821-52"/>
    </source>
</evidence>
<gene>
    <name evidence="11" type="primary">alr</name>
    <name evidence="11" type="ORF">CJD50_07385</name>
</gene>
<name>A0A2A2MFF0_9GAMM</name>
<dbReference type="AlphaFoldDB" id="A0A2A2MFF0"/>
<comment type="similarity">
    <text evidence="3 7">Belongs to the alanine racemase family.</text>
</comment>
<dbReference type="FunFam" id="2.40.37.10:FF:000002">
    <property type="entry name" value="Alanine racemase"/>
    <property type="match status" value="1"/>
</dbReference>
<dbReference type="EC" id="5.1.1.1" evidence="4 7"/>
<feature type="modified residue" description="N6-(pyridoxal phosphate)lysine" evidence="7 8">
    <location>
        <position position="35"/>
    </location>
</feature>
<dbReference type="SMART" id="SM01005">
    <property type="entry name" value="Ala_racemase_C"/>
    <property type="match status" value="1"/>
</dbReference>
<dbReference type="InterPro" id="IPR029066">
    <property type="entry name" value="PLP-binding_barrel"/>
</dbReference>
<evidence type="ECO:0000256" key="5">
    <source>
        <dbReference type="ARBA" id="ARBA00022898"/>
    </source>
</evidence>
<evidence type="ECO:0000313" key="12">
    <source>
        <dbReference type="Proteomes" id="UP000218796"/>
    </source>
</evidence>
<dbReference type="PRINTS" id="PR00992">
    <property type="entry name" value="ALARACEMASE"/>
</dbReference>
<evidence type="ECO:0000256" key="4">
    <source>
        <dbReference type="ARBA" id="ARBA00013089"/>
    </source>
</evidence>
<keyword evidence="5 7" id="KW-0663">Pyridoxal phosphate</keyword>
<feature type="binding site" evidence="7 9">
    <location>
        <position position="130"/>
    </location>
    <ligand>
        <name>substrate</name>
    </ligand>
</feature>
<accession>A0A2A2MFF0</accession>
<evidence type="ECO:0000313" key="11">
    <source>
        <dbReference type="EMBL" id="PAV97465.1"/>
    </source>
</evidence>
<feature type="active site" description="Proton acceptor; specific for L-alanine" evidence="7">
    <location>
        <position position="253"/>
    </location>
</feature>
<dbReference type="InterPro" id="IPR001608">
    <property type="entry name" value="Ala_racemase_N"/>
</dbReference>
<protein>
    <recommendedName>
        <fullName evidence="4 7">Alanine racemase</fullName>
        <ecNumber evidence="4 7">5.1.1.1</ecNumber>
    </recommendedName>
</protein>
<dbReference type="SUPFAM" id="SSF51419">
    <property type="entry name" value="PLP-binding barrel"/>
    <property type="match status" value="1"/>
</dbReference>
<dbReference type="CDD" id="cd06827">
    <property type="entry name" value="PLPDE_III_AR_proteobact"/>
    <property type="match status" value="1"/>
</dbReference>
<dbReference type="EMBL" id="NQMS01000002">
    <property type="protein sequence ID" value="PAV97465.1"/>
    <property type="molecule type" value="Genomic_DNA"/>
</dbReference>
<dbReference type="PANTHER" id="PTHR30511:SF0">
    <property type="entry name" value="ALANINE RACEMASE, CATABOLIC-RELATED"/>
    <property type="match status" value="1"/>
</dbReference>
<sequence>MPRPIRATIDLSALTHNLDQIRQQTPEAKIWSVVKANAYGHGLSRIWRALAKTDGFALLDIEEAILLREQGWQGPILLLEGFFQPQDLQLIDRYRLTTTIHNESQLQMLGRARLSAPVDIYLKVNTGMHRLGFMPEQLMAIYHSARALPNVDHITLMTHFANADNHLGVESPLAAFNAATVDISAPRCLANSAATLWHQPTHADWVRPGIVLYGASPTGRWHDIAESHLRPVMSLHSEIIAIQNIQSGDSVGYGSRYQAVQPQRIGIVACGYADGYPRHAPSGTPVWVSGQRTQLLGTVSMDMLAIDLTALPEVQVGESVELWGQNLPVDDVAQSAGTIGYELLCAVAPRVPVTVL</sequence>
<proteinExistence type="inferred from homology"/>
<feature type="domain" description="Alanine racemase C-terminal" evidence="10">
    <location>
        <begin position="232"/>
        <end position="356"/>
    </location>
</feature>
<dbReference type="PANTHER" id="PTHR30511">
    <property type="entry name" value="ALANINE RACEMASE"/>
    <property type="match status" value="1"/>
</dbReference>
<dbReference type="NCBIfam" id="NF002970">
    <property type="entry name" value="PRK03646.1"/>
    <property type="match status" value="1"/>
</dbReference>
<dbReference type="Pfam" id="PF00842">
    <property type="entry name" value="Ala_racemase_C"/>
    <property type="match status" value="1"/>
</dbReference>
<dbReference type="Gene3D" id="3.20.20.10">
    <property type="entry name" value="Alanine racemase"/>
    <property type="match status" value="1"/>
</dbReference>
<reference evidence="11 12" key="1">
    <citation type="submission" date="2017-08" db="EMBL/GenBank/DDBJ databases">
        <title>Draft Genome Sequence of Hafnia alvei CITHA-6 Isolated from Raw Bovine Milk.</title>
        <authorList>
            <person name="Culligan E.P."/>
            <person name="Mcsweeney A."/>
            <person name="O'Doherty C."/>
            <person name="Gleeson E."/>
            <person name="O'Riordan D."/>
            <person name="Sleator R.D."/>
        </authorList>
    </citation>
    <scope>NUCLEOTIDE SEQUENCE [LARGE SCALE GENOMIC DNA]</scope>
    <source>
        <strain evidence="11 12">CITHA-6</strain>
    </source>
</reference>
<evidence type="ECO:0000256" key="8">
    <source>
        <dbReference type="PIRSR" id="PIRSR600821-50"/>
    </source>
</evidence>
<dbReference type="GO" id="GO:0030632">
    <property type="term" value="P:D-alanine biosynthetic process"/>
    <property type="evidence" value="ECO:0007669"/>
    <property type="project" value="UniProtKB-UniRule"/>
</dbReference>
<dbReference type="Proteomes" id="UP000218796">
    <property type="component" value="Unassembled WGS sequence"/>
</dbReference>
<dbReference type="GO" id="GO:0008784">
    <property type="term" value="F:alanine racemase activity"/>
    <property type="evidence" value="ECO:0007669"/>
    <property type="project" value="UniProtKB-UniRule"/>
</dbReference>
<comment type="pathway">
    <text evidence="7">Amino-acid biosynthesis; D-alanine biosynthesis; D-alanine from L-alanine: step 1/1.</text>
</comment>
<dbReference type="PROSITE" id="PS00395">
    <property type="entry name" value="ALANINE_RACEMASE"/>
    <property type="match status" value="1"/>
</dbReference>
<evidence type="ECO:0000259" key="10">
    <source>
        <dbReference type="SMART" id="SM01005"/>
    </source>
</evidence>
<evidence type="ECO:0000256" key="7">
    <source>
        <dbReference type="HAMAP-Rule" id="MF_01201"/>
    </source>
</evidence>
<evidence type="ECO:0000256" key="1">
    <source>
        <dbReference type="ARBA" id="ARBA00000316"/>
    </source>
</evidence>
<dbReference type="SUPFAM" id="SSF50621">
    <property type="entry name" value="Alanine racemase C-terminal domain-like"/>
    <property type="match status" value="1"/>
</dbReference>
<dbReference type="Gene3D" id="2.40.37.10">
    <property type="entry name" value="Lyase, Ornithine Decarboxylase, Chain A, domain 1"/>
    <property type="match status" value="1"/>
</dbReference>
<feature type="active site" description="Proton acceptor; specific for D-alanine" evidence="7">
    <location>
        <position position="35"/>
    </location>
</feature>
<comment type="catalytic activity">
    <reaction evidence="1 7">
        <text>L-alanine = D-alanine</text>
        <dbReference type="Rhea" id="RHEA:20249"/>
        <dbReference type="ChEBI" id="CHEBI:57416"/>
        <dbReference type="ChEBI" id="CHEBI:57972"/>
        <dbReference type="EC" id="5.1.1.1"/>
    </reaction>
</comment>
<dbReference type="NCBIfam" id="TIGR00492">
    <property type="entry name" value="alr"/>
    <property type="match status" value="1"/>
</dbReference>